<accession>A0A4W5KLU9</accession>
<reference evidence="7" key="1">
    <citation type="submission" date="2018-06" db="EMBL/GenBank/DDBJ databases">
        <title>Genome assembly of Danube salmon.</title>
        <authorList>
            <person name="Macqueen D.J."/>
            <person name="Gundappa M.K."/>
        </authorList>
    </citation>
    <scope>NUCLEOTIDE SEQUENCE [LARGE SCALE GENOMIC DNA]</scope>
</reference>
<keyword evidence="7" id="KW-1185">Reference proteome</keyword>
<reference evidence="6" key="3">
    <citation type="submission" date="2025-09" db="UniProtKB">
        <authorList>
            <consortium name="Ensembl"/>
        </authorList>
    </citation>
    <scope>IDENTIFICATION</scope>
</reference>
<evidence type="ECO:0000256" key="4">
    <source>
        <dbReference type="ARBA" id="ARBA00022729"/>
    </source>
</evidence>
<dbReference type="GO" id="GO:0005576">
    <property type="term" value="C:extracellular region"/>
    <property type="evidence" value="ECO:0007669"/>
    <property type="project" value="UniProtKB-SubCell"/>
</dbReference>
<protein>
    <submittedName>
        <fullName evidence="6">Uncharacterized protein</fullName>
    </submittedName>
</protein>
<dbReference type="STRING" id="62062.ENSHHUP00000012524"/>
<evidence type="ECO:0000256" key="5">
    <source>
        <dbReference type="ARBA" id="ARBA00023157"/>
    </source>
</evidence>
<dbReference type="AlphaFoldDB" id="A0A4W5KLU9"/>
<dbReference type="InterPro" id="IPR000981">
    <property type="entry name" value="Neurhyp_horm"/>
</dbReference>
<keyword evidence="3" id="KW-0964">Secreted</keyword>
<proteinExistence type="inferred from homology"/>
<reference evidence="6" key="2">
    <citation type="submission" date="2025-08" db="UniProtKB">
        <authorList>
            <consortium name="Ensembl"/>
        </authorList>
    </citation>
    <scope>IDENTIFICATION</scope>
</reference>
<dbReference type="SUPFAM" id="SSF49606">
    <property type="entry name" value="Neurophysin II"/>
    <property type="match status" value="1"/>
</dbReference>
<dbReference type="Proteomes" id="UP000314982">
    <property type="component" value="Unassembled WGS sequence"/>
</dbReference>
<dbReference type="GO" id="GO:0005185">
    <property type="term" value="F:neurohypophyseal hormone activity"/>
    <property type="evidence" value="ECO:0007669"/>
    <property type="project" value="InterPro"/>
</dbReference>
<dbReference type="SMART" id="SM00003">
    <property type="entry name" value="NH"/>
    <property type="match status" value="1"/>
</dbReference>
<sequence length="113" mass="12276">AVDHSYELKSAILLKGLFLGWVVGIFRGICCGEGMCSPETARCLEEHYPPTSCQAGVRPRGSDTGLCNGKGCSVDQSWKAEVEGDKSNHNSGVIIILRLLHLAVHSLPYRVHQ</sequence>
<evidence type="ECO:0000313" key="6">
    <source>
        <dbReference type="Ensembl" id="ENSHHUP00000012524.1"/>
    </source>
</evidence>
<evidence type="ECO:0000256" key="2">
    <source>
        <dbReference type="ARBA" id="ARBA00007369"/>
    </source>
</evidence>
<name>A0A4W5KLU9_9TELE</name>
<evidence type="ECO:0000256" key="3">
    <source>
        <dbReference type="ARBA" id="ARBA00022525"/>
    </source>
</evidence>
<comment type="similarity">
    <text evidence="2">Belongs to the vasopressin/oxytocin family.</text>
</comment>
<evidence type="ECO:0000256" key="1">
    <source>
        <dbReference type="ARBA" id="ARBA00004613"/>
    </source>
</evidence>
<comment type="subcellular location">
    <subcellularLocation>
        <location evidence="1">Secreted</location>
    </subcellularLocation>
</comment>
<keyword evidence="5" id="KW-1015">Disulfide bond</keyword>
<dbReference type="Ensembl" id="ENSHHUT00000012917.1">
    <property type="protein sequence ID" value="ENSHHUP00000012524.1"/>
    <property type="gene ID" value="ENSHHUG00000007545.1"/>
</dbReference>
<evidence type="ECO:0000313" key="7">
    <source>
        <dbReference type="Proteomes" id="UP000314982"/>
    </source>
</evidence>
<keyword evidence="4" id="KW-0732">Signal</keyword>
<dbReference type="InterPro" id="IPR036387">
    <property type="entry name" value="Neurhyp_horm_dom_sf"/>
</dbReference>
<organism evidence="6 7">
    <name type="scientific">Hucho hucho</name>
    <name type="common">huchen</name>
    <dbReference type="NCBI Taxonomy" id="62062"/>
    <lineage>
        <taxon>Eukaryota</taxon>
        <taxon>Metazoa</taxon>
        <taxon>Chordata</taxon>
        <taxon>Craniata</taxon>
        <taxon>Vertebrata</taxon>
        <taxon>Euteleostomi</taxon>
        <taxon>Actinopterygii</taxon>
        <taxon>Neopterygii</taxon>
        <taxon>Teleostei</taxon>
        <taxon>Protacanthopterygii</taxon>
        <taxon>Salmoniformes</taxon>
        <taxon>Salmonidae</taxon>
        <taxon>Salmoninae</taxon>
        <taxon>Hucho</taxon>
    </lineage>
</organism>